<feature type="transmembrane region" description="Helical" evidence="1">
    <location>
        <begin position="14"/>
        <end position="37"/>
    </location>
</feature>
<dbReference type="Proteomes" id="UP000198287">
    <property type="component" value="Unassembled WGS sequence"/>
</dbReference>
<keyword evidence="1" id="KW-0812">Transmembrane</keyword>
<dbReference type="AlphaFoldDB" id="A0A226DF12"/>
<keyword evidence="1" id="KW-1133">Transmembrane helix</keyword>
<dbReference type="InterPro" id="IPR029058">
    <property type="entry name" value="AB_hydrolase_fold"/>
</dbReference>
<name>A0A226DF12_FOLCA</name>
<dbReference type="PANTHER" id="PTHR11440">
    <property type="entry name" value="LECITHIN-CHOLESTEROL ACYLTRANSFERASE-RELATED"/>
    <property type="match status" value="1"/>
</dbReference>
<dbReference type="Gene3D" id="3.40.50.1820">
    <property type="entry name" value="alpha/beta hydrolase"/>
    <property type="match status" value="1"/>
</dbReference>
<dbReference type="GO" id="GO:0006629">
    <property type="term" value="P:lipid metabolic process"/>
    <property type="evidence" value="ECO:0007669"/>
    <property type="project" value="InterPro"/>
</dbReference>
<evidence type="ECO:0000313" key="2">
    <source>
        <dbReference type="EMBL" id="OXA43558.1"/>
    </source>
</evidence>
<keyword evidence="3" id="KW-1185">Reference proteome</keyword>
<gene>
    <name evidence="2" type="ORF">Fcan01_21366</name>
</gene>
<dbReference type="SUPFAM" id="SSF53474">
    <property type="entry name" value="alpha/beta-Hydrolases"/>
    <property type="match status" value="1"/>
</dbReference>
<keyword evidence="1" id="KW-0472">Membrane</keyword>
<organism evidence="2 3">
    <name type="scientific">Folsomia candida</name>
    <name type="common">Springtail</name>
    <dbReference type="NCBI Taxonomy" id="158441"/>
    <lineage>
        <taxon>Eukaryota</taxon>
        <taxon>Metazoa</taxon>
        <taxon>Ecdysozoa</taxon>
        <taxon>Arthropoda</taxon>
        <taxon>Hexapoda</taxon>
        <taxon>Collembola</taxon>
        <taxon>Entomobryomorpha</taxon>
        <taxon>Isotomoidea</taxon>
        <taxon>Isotomidae</taxon>
        <taxon>Proisotominae</taxon>
        <taxon>Folsomia</taxon>
    </lineage>
</organism>
<dbReference type="OMA" id="GWHRVTA"/>
<evidence type="ECO:0000256" key="1">
    <source>
        <dbReference type="SAM" id="Phobius"/>
    </source>
</evidence>
<dbReference type="STRING" id="158441.A0A226DF12"/>
<dbReference type="Pfam" id="PF02450">
    <property type="entry name" value="LCAT"/>
    <property type="match status" value="1"/>
</dbReference>
<dbReference type="InterPro" id="IPR003386">
    <property type="entry name" value="LACT/PDAT_acylTrfase"/>
</dbReference>
<sequence length="457" mass="51484">MSLTRMILGRNNHAVYTVALAVCWICAIGVGGVGSLLHPVILVPGDGGSQLEAKLDKPSVVHYLCTKKTDDYYNIWLNMELLVPLIIDCFIDNVRLVYNFTSRTTDNSPGVDIRVPGFGNTTSVEYLDPSQASPGLYFNHIVEQSLIPLGYVRDNDIRGAPYDFRKAPNELETWMDDFKALIEDSFTRGGNSSVILISHSMGGPMALYLMHKMKQEWKDKYIRSIITLAAPWGGSVKAWKVFAAGDDLGVYVLPAHTMRGMQRTSPSTAFLLPSKNFWADDETLVSCPGKGNYTVNDYDRFFRDMNYPEGYAMHNDTKDLLGKLDPPGVEIHCLHGQGVSTVESMIYKEEKNFPDKPNLNFGNGDGTVNIRSLRGCMRWSPKKRLSVIRRSHSPRRNYDRLAKWNWVSELKKEGVRTQRSAVHHQEFPGVNHMEILRAEGVVTYIRDAVQKINSDQS</sequence>
<protein>
    <submittedName>
        <fullName evidence="2">Group XV phospholipase A2</fullName>
    </submittedName>
</protein>
<dbReference type="EMBL" id="LNIX01000021">
    <property type="protein sequence ID" value="OXA43558.1"/>
    <property type="molecule type" value="Genomic_DNA"/>
</dbReference>
<dbReference type="GO" id="GO:0008374">
    <property type="term" value="F:O-acyltransferase activity"/>
    <property type="evidence" value="ECO:0007669"/>
    <property type="project" value="InterPro"/>
</dbReference>
<reference evidence="2 3" key="1">
    <citation type="submission" date="2015-12" db="EMBL/GenBank/DDBJ databases">
        <title>The genome of Folsomia candida.</title>
        <authorList>
            <person name="Faddeeva A."/>
            <person name="Derks M.F."/>
            <person name="Anvar Y."/>
            <person name="Smit S."/>
            <person name="Van Straalen N."/>
            <person name="Roelofs D."/>
        </authorList>
    </citation>
    <scope>NUCLEOTIDE SEQUENCE [LARGE SCALE GENOMIC DNA]</scope>
    <source>
        <strain evidence="2 3">VU population</strain>
        <tissue evidence="2">Whole body</tissue>
    </source>
</reference>
<comment type="caution">
    <text evidence="2">The sequence shown here is derived from an EMBL/GenBank/DDBJ whole genome shotgun (WGS) entry which is preliminary data.</text>
</comment>
<accession>A0A226DF12</accession>
<evidence type="ECO:0000313" key="3">
    <source>
        <dbReference type="Proteomes" id="UP000198287"/>
    </source>
</evidence>
<proteinExistence type="predicted"/>
<dbReference type="OrthoDB" id="190846at2759"/>